<gene>
    <name evidence="9" type="ORF">METZ01_LOCUS201983</name>
</gene>
<evidence type="ECO:0000256" key="2">
    <source>
        <dbReference type="ARBA" id="ARBA00022475"/>
    </source>
</evidence>
<dbReference type="PANTHER" id="PTHR28259">
    <property type="entry name" value="FLUORIDE EXPORT PROTEIN 1-RELATED"/>
    <property type="match status" value="1"/>
</dbReference>
<accession>A0A382EFH0</accession>
<protein>
    <recommendedName>
        <fullName evidence="10">Fluoride ion transporter CrcB</fullName>
    </recommendedName>
</protein>
<organism evidence="9">
    <name type="scientific">marine metagenome</name>
    <dbReference type="NCBI Taxonomy" id="408172"/>
    <lineage>
        <taxon>unclassified sequences</taxon>
        <taxon>metagenomes</taxon>
        <taxon>ecological metagenomes</taxon>
    </lineage>
</organism>
<dbReference type="HAMAP" id="MF_00454">
    <property type="entry name" value="FluC"/>
    <property type="match status" value="1"/>
</dbReference>
<keyword evidence="4 8" id="KW-1133">Transmembrane helix</keyword>
<proteinExistence type="inferred from homology"/>
<evidence type="ECO:0000256" key="8">
    <source>
        <dbReference type="SAM" id="Phobius"/>
    </source>
</evidence>
<keyword evidence="5 8" id="KW-0472">Membrane</keyword>
<sequence length="102" mass="10401">MVALGGSVGALCRYGVDRAAASILGTTVLGTFVVNVTGSLILGILLGTAAVKSNWPPAYSLFLTVGFCGSFTTFSTITVASVKIIEEGDYIRAILNIGGSIL</sequence>
<comment type="catalytic activity">
    <reaction evidence="7">
        <text>fluoride(in) = fluoride(out)</text>
        <dbReference type="Rhea" id="RHEA:76159"/>
        <dbReference type="ChEBI" id="CHEBI:17051"/>
    </reaction>
    <physiologicalReaction direction="left-to-right" evidence="7">
        <dbReference type="Rhea" id="RHEA:76160"/>
    </physiologicalReaction>
</comment>
<comment type="subcellular location">
    <subcellularLocation>
        <location evidence="1">Cell membrane</location>
        <topology evidence="1">Multi-pass membrane protein</topology>
    </subcellularLocation>
</comment>
<feature type="transmembrane region" description="Helical" evidence="8">
    <location>
        <begin position="23"/>
        <end position="46"/>
    </location>
</feature>
<dbReference type="Pfam" id="PF02537">
    <property type="entry name" value="CRCB"/>
    <property type="match status" value="1"/>
</dbReference>
<evidence type="ECO:0000256" key="7">
    <source>
        <dbReference type="ARBA" id="ARBA00035585"/>
    </source>
</evidence>
<evidence type="ECO:0000313" key="9">
    <source>
        <dbReference type="EMBL" id="SVB49129.1"/>
    </source>
</evidence>
<feature type="non-terminal residue" evidence="9">
    <location>
        <position position="102"/>
    </location>
</feature>
<keyword evidence="2" id="KW-1003">Cell membrane</keyword>
<comment type="similarity">
    <text evidence="6">Belongs to the fluoride channel Fluc/FEX (TC 1.A.43) family.</text>
</comment>
<evidence type="ECO:0000256" key="6">
    <source>
        <dbReference type="ARBA" id="ARBA00035120"/>
    </source>
</evidence>
<keyword evidence="3 8" id="KW-0812">Transmembrane</keyword>
<evidence type="ECO:0008006" key="10">
    <source>
        <dbReference type="Google" id="ProtNLM"/>
    </source>
</evidence>
<dbReference type="AlphaFoldDB" id="A0A382EFH0"/>
<feature type="transmembrane region" description="Helical" evidence="8">
    <location>
        <begin position="58"/>
        <end position="82"/>
    </location>
</feature>
<dbReference type="PANTHER" id="PTHR28259:SF1">
    <property type="entry name" value="FLUORIDE EXPORT PROTEIN 1-RELATED"/>
    <property type="match status" value="1"/>
</dbReference>
<evidence type="ECO:0000256" key="5">
    <source>
        <dbReference type="ARBA" id="ARBA00023136"/>
    </source>
</evidence>
<dbReference type="InterPro" id="IPR003691">
    <property type="entry name" value="FluC"/>
</dbReference>
<dbReference type="EMBL" id="UINC01044118">
    <property type="protein sequence ID" value="SVB49129.1"/>
    <property type="molecule type" value="Genomic_DNA"/>
</dbReference>
<evidence type="ECO:0000256" key="1">
    <source>
        <dbReference type="ARBA" id="ARBA00004651"/>
    </source>
</evidence>
<evidence type="ECO:0000256" key="3">
    <source>
        <dbReference type="ARBA" id="ARBA00022692"/>
    </source>
</evidence>
<name>A0A382EFH0_9ZZZZ</name>
<dbReference type="GO" id="GO:0005886">
    <property type="term" value="C:plasma membrane"/>
    <property type="evidence" value="ECO:0007669"/>
    <property type="project" value="UniProtKB-SubCell"/>
</dbReference>
<reference evidence="9" key="1">
    <citation type="submission" date="2018-05" db="EMBL/GenBank/DDBJ databases">
        <authorList>
            <person name="Lanie J.A."/>
            <person name="Ng W.-L."/>
            <person name="Kazmierczak K.M."/>
            <person name="Andrzejewski T.M."/>
            <person name="Davidsen T.M."/>
            <person name="Wayne K.J."/>
            <person name="Tettelin H."/>
            <person name="Glass J.I."/>
            <person name="Rusch D."/>
            <person name="Podicherti R."/>
            <person name="Tsui H.-C.T."/>
            <person name="Winkler M.E."/>
        </authorList>
    </citation>
    <scope>NUCLEOTIDE SEQUENCE</scope>
</reference>
<evidence type="ECO:0000256" key="4">
    <source>
        <dbReference type="ARBA" id="ARBA00022989"/>
    </source>
</evidence>
<dbReference type="GO" id="GO:1903425">
    <property type="term" value="F:fluoride transmembrane transporter activity"/>
    <property type="evidence" value="ECO:0007669"/>
    <property type="project" value="TreeGrafter"/>
</dbReference>